<protein>
    <recommendedName>
        <fullName evidence="1">GGDEF domain-containing protein</fullName>
    </recommendedName>
</protein>
<dbReference type="InterPro" id="IPR000160">
    <property type="entry name" value="GGDEF_dom"/>
</dbReference>
<feature type="domain" description="GGDEF" evidence="1">
    <location>
        <begin position="1"/>
        <end position="100"/>
    </location>
</feature>
<dbReference type="NCBIfam" id="TIGR00254">
    <property type="entry name" value="GGDEF"/>
    <property type="match status" value="1"/>
</dbReference>
<reference evidence="3" key="1">
    <citation type="journal article" date="2019" name="Int. J. Syst. Evol. Microbiol.">
        <title>The Global Catalogue of Microorganisms (GCM) 10K type strain sequencing project: providing services to taxonomists for standard genome sequencing and annotation.</title>
        <authorList>
            <consortium name="The Broad Institute Genomics Platform"/>
            <consortium name="The Broad Institute Genome Sequencing Center for Infectious Disease"/>
            <person name="Wu L."/>
            <person name="Ma J."/>
        </authorList>
    </citation>
    <scope>NUCLEOTIDE SEQUENCE [LARGE SCALE GENOMIC DNA]</scope>
    <source>
        <strain evidence="3">NBRC 108730</strain>
    </source>
</reference>
<keyword evidence="3" id="KW-1185">Reference proteome</keyword>
<evidence type="ECO:0000313" key="3">
    <source>
        <dbReference type="Proteomes" id="UP001157017"/>
    </source>
</evidence>
<dbReference type="Proteomes" id="UP001157017">
    <property type="component" value="Unassembled WGS sequence"/>
</dbReference>
<organism evidence="2 3">
    <name type="scientific">Angustibacter aerolatus</name>
    <dbReference type="NCBI Taxonomy" id="1162965"/>
    <lineage>
        <taxon>Bacteria</taxon>
        <taxon>Bacillati</taxon>
        <taxon>Actinomycetota</taxon>
        <taxon>Actinomycetes</taxon>
        <taxon>Kineosporiales</taxon>
        <taxon>Kineosporiaceae</taxon>
    </lineage>
</organism>
<evidence type="ECO:0000259" key="1">
    <source>
        <dbReference type="PROSITE" id="PS50887"/>
    </source>
</evidence>
<accession>A0ABQ6JIB8</accession>
<gene>
    <name evidence="2" type="ORF">GCM10025868_28340</name>
</gene>
<evidence type="ECO:0000313" key="2">
    <source>
        <dbReference type="EMBL" id="GMA87584.1"/>
    </source>
</evidence>
<dbReference type="PANTHER" id="PTHR45138:SF24">
    <property type="entry name" value="DIGUANYLATE CYCLASE DGCC-RELATED"/>
    <property type="match status" value="1"/>
</dbReference>
<sequence>MLVAFGSVLRDSVRGSDLVARYGGEEFVLVVRTDAEGLGAVAVLERLRVRWSFVEPGITWSAGAAVHLEGVRPQDTVQEADRALYEAKATGRDRVVAATPSPSLAGLATASSR</sequence>
<proteinExistence type="predicted"/>
<dbReference type="Pfam" id="PF00990">
    <property type="entry name" value="GGDEF"/>
    <property type="match status" value="1"/>
</dbReference>
<dbReference type="InterPro" id="IPR029787">
    <property type="entry name" value="Nucleotide_cyclase"/>
</dbReference>
<name>A0ABQ6JIB8_9ACTN</name>
<dbReference type="EMBL" id="BSUZ01000001">
    <property type="protein sequence ID" value="GMA87584.1"/>
    <property type="molecule type" value="Genomic_DNA"/>
</dbReference>
<dbReference type="InterPro" id="IPR050469">
    <property type="entry name" value="Diguanylate_Cyclase"/>
</dbReference>
<dbReference type="CDD" id="cd01949">
    <property type="entry name" value="GGDEF"/>
    <property type="match status" value="1"/>
</dbReference>
<dbReference type="SUPFAM" id="SSF55073">
    <property type="entry name" value="Nucleotide cyclase"/>
    <property type="match status" value="1"/>
</dbReference>
<dbReference type="PANTHER" id="PTHR45138">
    <property type="entry name" value="REGULATORY COMPONENTS OF SENSORY TRANSDUCTION SYSTEM"/>
    <property type="match status" value="1"/>
</dbReference>
<dbReference type="SMART" id="SM00267">
    <property type="entry name" value="GGDEF"/>
    <property type="match status" value="1"/>
</dbReference>
<dbReference type="PROSITE" id="PS50887">
    <property type="entry name" value="GGDEF"/>
    <property type="match status" value="1"/>
</dbReference>
<dbReference type="Gene3D" id="3.30.70.270">
    <property type="match status" value="1"/>
</dbReference>
<dbReference type="InterPro" id="IPR043128">
    <property type="entry name" value="Rev_trsase/Diguanyl_cyclase"/>
</dbReference>
<comment type="caution">
    <text evidence="2">The sequence shown here is derived from an EMBL/GenBank/DDBJ whole genome shotgun (WGS) entry which is preliminary data.</text>
</comment>